<dbReference type="InterPro" id="IPR051532">
    <property type="entry name" value="Ester_Hydrolysis_Enzymes"/>
</dbReference>
<comment type="caution">
    <text evidence="2">The sequence shown here is derived from an EMBL/GenBank/DDBJ whole genome shotgun (WGS) entry which is preliminary data.</text>
</comment>
<dbReference type="AlphaFoldDB" id="A0A936ZYQ2"/>
<feature type="region of interest" description="Disordered" evidence="1">
    <location>
        <begin position="121"/>
        <end position="150"/>
    </location>
</feature>
<dbReference type="InterPro" id="IPR036514">
    <property type="entry name" value="SGNH_hydro_sf"/>
</dbReference>
<dbReference type="GO" id="GO:0004622">
    <property type="term" value="F:phosphatidylcholine lysophospholipase activity"/>
    <property type="evidence" value="ECO:0007669"/>
    <property type="project" value="TreeGrafter"/>
</dbReference>
<organism evidence="2 3">
    <name type="scientific">Aquimarina mytili</name>
    <dbReference type="NCBI Taxonomy" id="874423"/>
    <lineage>
        <taxon>Bacteria</taxon>
        <taxon>Pseudomonadati</taxon>
        <taxon>Bacteroidota</taxon>
        <taxon>Flavobacteriia</taxon>
        <taxon>Flavobacteriales</taxon>
        <taxon>Flavobacteriaceae</taxon>
        <taxon>Aquimarina</taxon>
    </lineage>
</organism>
<proteinExistence type="predicted"/>
<evidence type="ECO:0000313" key="3">
    <source>
        <dbReference type="Proteomes" id="UP000651057"/>
    </source>
</evidence>
<evidence type="ECO:0000313" key="2">
    <source>
        <dbReference type="EMBL" id="MBL0681905.1"/>
    </source>
</evidence>
<sequence length="511" mass="53328">MNTQYKWLLILVIFGFIGCESDDDAPATAGEVAVTSGNADFSNFVALGNSLTAGFTDGALFIAGQENSYPNILAQQFAKAGGGEFSQPLMNDNIGGALLGGMPILSPRFYFFSDPDPAEPNLSGPRLLGTEPGDEQPELPTTEISSPLSGTFNNMGIPGAKSFHLVAPGYGDVAGVPVGTANPYYARIASSATSTVLEDAMAQNPTFFSLWIGNNDVLGYALSGGESDPSMADPITDIAMFTNAYNTLVNTLTSGGAKGVVFNIPDVTSIAHFTTVPHNPIPLDAATAAGVNAAYAPYNAGIVGAFAFLVGNGMITQEEADLEIAKRTITFAEGEGNAVVILDENLTDLTGINMDLVPIRQATADDLLVLPASSFIGTQVVPGNPLTTNGVAIPLADKWVLTPEEQEEIAAATTAFNAVIDAAVQQEGLAFVDANELLDQVSEDGIQFDEFLIQGNLVFGGLFSLDGVHPTARGYSYLANEAAQAINATYGSTLPMVKAADYPTFYSAALR</sequence>
<dbReference type="EMBL" id="JAERQJ010000001">
    <property type="protein sequence ID" value="MBL0681905.1"/>
    <property type="molecule type" value="Genomic_DNA"/>
</dbReference>
<dbReference type="Gene3D" id="3.40.50.1110">
    <property type="entry name" value="SGNH hydrolase"/>
    <property type="match status" value="2"/>
</dbReference>
<accession>A0A936ZYQ2</accession>
<protein>
    <submittedName>
        <fullName evidence="2">G-D-S-L family lipolytic protein</fullName>
    </submittedName>
</protein>
<dbReference type="PANTHER" id="PTHR30383:SF5">
    <property type="entry name" value="SGNH HYDROLASE-TYPE ESTERASE DOMAIN-CONTAINING PROTEIN"/>
    <property type="match status" value="1"/>
</dbReference>
<dbReference type="Proteomes" id="UP000651057">
    <property type="component" value="Unassembled WGS sequence"/>
</dbReference>
<dbReference type="PANTHER" id="PTHR30383">
    <property type="entry name" value="THIOESTERASE 1/PROTEASE 1/LYSOPHOSPHOLIPASE L1"/>
    <property type="match status" value="1"/>
</dbReference>
<reference evidence="2" key="1">
    <citation type="submission" date="2021-01" db="EMBL/GenBank/DDBJ databases">
        <authorList>
            <person name="Zhong Y.L."/>
        </authorList>
    </citation>
    <scope>NUCLEOTIDE SEQUENCE</scope>
    <source>
        <strain evidence="2">KCTC 23302</strain>
    </source>
</reference>
<gene>
    <name evidence="2" type="ORF">JJQ60_00110</name>
</gene>
<name>A0A936ZYQ2_9FLAO</name>
<dbReference type="SUPFAM" id="SSF52266">
    <property type="entry name" value="SGNH hydrolase"/>
    <property type="match status" value="2"/>
</dbReference>
<dbReference type="PROSITE" id="PS51257">
    <property type="entry name" value="PROKAR_LIPOPROTEIN"/>
    <property type="match status" value="1"/>
</dbReference>
<dbReference type="RefSeq" id="WP_201915888.1">
    <property type="nucleotide sequence ID" value="NZ_BAABAX010000001.1"/>
</dbReference>
<evidence type="ECO:0000256" key="1">
    <source>
        <dbReference type="SAM" id="MobiDB-lite"/>
    </source>
</evidence>
<keyword evidence="3" id="KW-1185">Reference proteome</keyword>